<dbReference type="EMBL" id="BLPF01000001">
    <property type="protein sequence ID" value="GFJ79397.1"/>
    <property type="molecule type" value="Genomic_DNA"/>
</dbReference>
<reference evidence="2 3" key="1">
    <citation type="submission" date="2020-03" db="EMBL/GenBank/DDBJ databases">
        <title>Whole genome shotgun sequence of Phytohabitans houttuyneae NBRC 108639.</title>
        <authorList>
            <person name="Komaki H."/>
            <person name="Tamura T."/>
        </authorList>
    </citation>
    <scope>NUCLEOTIDE SEQUENCE [LARGE SCALE GENOMIC DNA]</scope>
    <source>
        <strain evidence="2 3">NBRC 108639</strain>
    </source>
</reference>
<comment type="caution">
    <text evidence="2">The sequence shown here is derived from an EMBL/GenBank/DDBJ whole genome shotgun (WGS) entry which is preliminary data.</text>
</comment>
<keyword evidence="1" id="KW-1133">Transmembrane helix</keyword>
<name>A0A6V8KCD8_9ACTN</name>
<feature type="transmembrane region" description="Helical" evidence="1">
    <location>
        <begin position="23"/>
        <end position="43"/>
    </location>
</feature>
<keyword evidence="3" id="KW-1185">Reference proteome</keyword>
<reference evidence="2 3" key="2">
    <citation type="submission" date="2020-03" db="EMBL/GenBank/DDBJ databases">
        <authorList>
            <person name="Ichikawa N."/>
            <person name="Kimura A."/>
            <person name="Kitahashi Y."/>
            <person name="Uohara A."/>
        </authorList>
    </citation>
    <scope>NUCLEOTIDE SEQUENCE [LARGE SCALE GENOMIC DNA]</scope>
    <source>
        <strain evidence="2 3">NBRC 108639</strain>
    </source>
</reference>
<evidence type="ECO:0000313" key="2">
    <source>
        <dbReference type="EMBL" id="GFJ79397.1"/>
    </source>
</evidence>
<organism evidence="2 3">
    <name type="scientific">Phytohabitans houttuyneae</name>
    <dbReference type="NCBI Taxonomy" id="1076126"/>
    <lineage>
        <taxon>Bacteria</taxon>
        <taxon>Bacillati</taxon>
        <taxon>Actinomycetota</taxon>
        <taxon>Actinomycetes</taxon>
        <taxon>Micromonosporales</taxon>
        <taxon>Micromonosporaceae</taxon>
    </lineage>
</organism>
<gene>
    <name evidence="2" type="ORF">Phou_035770</name>
</gene>
<dbReference type="Proteomes" id="UP000482800">
    <property type="component" value="Unassembled WGS sequence"/>
</dbReference>
<protein>
    <submittedName>
        <fullName evidence="2">Uncharacterized protein</fullName>
    </submittedName>
</protein>
<sequence length="204" mass="22327">MTVSDTPTTTIAPRHHRSWWNHWYSLTVVLGAGWVVWAFGVAWLSDGDTSVLPRYLNSIMLTGLGCGTVITFVAASNQNRRERDTEWQMLVLAAIDDLRQQRDASEPTLDVVAPPHRPQPNVLYASVAAVHDGQVDAIAGALGRCAGDLLARFRDEAATVVREFDARLDGRLSDVQALLDTERELAAVGSRSGSVTPLQPRGRQ</sequence>
<proteinExistence type="predicted"/>
<feature type="transmembrane region" description="Helical" evidence="1">
    <location>
        <begin position="55"/>
        <end position="75"/>
    </location>
</feature>
<dbReference type="RefSeq" id="WP_173056937.1">
    <property type="nucleotide sequence ID" value="NZ_BAABGO010000001.1"/>
</dbReference>
<accession>A0A6V8KCD8</accession>
<evidence type="ECO:0000256" key="1">
    <source>
        <dbReference type="SAM" id="Phobius"/>
    </source>
</evidence>
<keyword evidence="1" id="KW-0472">Membrane</keyword>
<evidence type="ECO:0000313" key="3">
    <source>
        <dbReference type="Proteomes" id="UP000482800"/>
    </source>
</evidence>
<dbReference type="AlphaFoldDB" id="A0A6V8KCD8"/>
<keyword evidence="1" id="KW-0812">Transmembrane</keyword>